<sequence>FGSQYPGSYSGSYSKSPVGLQFGYSPGQQETHPEGSSRTSTPFGSVCGGEKRMSNEWESYFKPSMLEDPWAGLEPISVVDFNQQYNSIQTFRGRKGRYFC</sequence>
<evidence type="ECO:0000313" key="2">
    <source>
        <dbReference type="Proteomes" id="UP001165780"/>
    </source>
</evidence>
<proteinExistence type="predicted"/>
<accession>A0A9W2VGU4</accession>
<name>A0A9W2VGU4_PANPR</name>
<dbReference type="InterPro" id="IPR028265">
    <property type="entry name" value="TTDN1/SICKLE"/>
</dbReference>
<dbReference type="PANTHER" id="PTHR22446:SF3">
    <property type="entry name" value="M-PHASE-SPECIFIC PLK1-INTERACTING PROTEIN"/>
    <property type="match status" value="1"/>
</dbReference>
<dbReference type="GO" id="GO:0005634">
    <property type="term" value="C:nucleus"/>
    <property type="evidence" value="ECO:0007669"/>
    <property type="project" value="TreeGrafter"/>
</dbReference>
<protein>
    <submittedName>
        <fullName evidence="3">M-phase-specific PLK1-interacting protein-like</fullName>
    </submittedName>
</protein>
<evidence type="ECO:0000313" key="3">
    <source>
        <dbReference type="RefSeq" id="XP_053757840.1"/>
    </source>
</evidence>
<evidence type="ECO:0000256" key="1">
    <source>
        <dbReference type="SAM" id="MobiDB-lite"/>
    </source>
</evidence>
<dbReference type="Proteomes" id="UP001165780">
    <property type="component" value="Unplaced"/>
</dbReference>
<dbReference type="AlphaFoldDB" id="A0A9W2VGU4"/>
<dbReference type="Pfam" id="PF15502">
    <property type="entry name" value="MPLKIP"/>
    <property type="match status" value="1"/>
</dbReference>
<feature type="region of interest" description="Disordered" evidence="1">
    <location>
        <begin position="20"/>
        <end position="46"/>
    </location>
</feature>
<dbReference type="InterPro" id="IPR026618">
    <property type="entry name" value="MPLKIP-like_vertebrate"/>
</dbReference>
<dbReference type="GO" id="GO:0005813">
    <property type="term" value="C:centrosome"/>
    <property type="evidence" value="ECO:0007669"/>
    <property type="project" value="TreeGrafter"/>
</dbReference>
<dbReference type="PANTHER" id="PTHR22446">
    <property type="entry name" value="M-PHASE-SPECIFIC PLK1-INTERACTING PROTEIN"/>
    <property type="match status" value="1"/>
</dbReference>
<feature type="non-terminal residue" evidence="3">
    <location>
        <position position="1"/>
    </location>
</feature>
<keyword evidence="2" id="KW-1185">Reference proteome</keyword>
<gene>
    <name evidence="3" type="primary">LOC128776905</name>
</gene>
<dbReference type="GeneID" id="128776905"/>
<dbReference type="GO" id="GO:0030496">
    <property type="term" value="C:midbody"/>
    <property type="evidence" value="ECO:0007669"/>
    <property type="project" value="TreeGrafter"/>
</dbReference>
<organism evidence="2 3">
    <name type="scientific">Panthera pardus</name>
    <name type="common">Leopard</name>
    <name type="synonym">Felis pardus</name>
    <dbReference type="NCBI Taxonomy" id="9691"/>
    <lineage>
        <taxon>Eukaryota</taxon>
        <taxon>Metazoa</taxon>
        <taxon>Chordata</taxon>
        <taxon>Craniata</taxon>
        <taxon>Vertebrata</taxon>
        <taxon>Euteleostomi</taxon>
        <taxon>Mammalia</taxon>
        <taxon>Eutheria</taxon>
        <taxon>Laurasiatheria</taxon>
        <taxon>Carnivora</taxon>
        <taxon>Feliformia</taxon>
        <taxon>Felidae</taxon>
        <taxon>Pantherinae</taxon>
        <taxon>Panthera</taxon>
    </lineage>
</organism>
<dbReference type="RefSeq" id="XP_053757840.1">
    <property type="nucleotide sequence ID" value="XM_053901865.1"/>
</dbReference>
<feature type="compositionally biased region" description="Polar residues" evidence="1">
    <location>
        <begin position="26"/>
        <end position="43"/>
    </location>
</feature>
<reference evidence="3" key="1">
    <citation type="submission" date="2025-08" db="UniProtKB">
        <authorList>
            <consortium name="RefSeq"/>
        </authorList>
    </citation>
    <scope>IDENTIFICATION</scope>
    <source>
        <tissue evidence="3">Whole blood</tissue>
    </source>
</reference>